<proteinExistence type="predicted"/>
<name>A0A0D2BBH3_9EURO</name>
<dbReference type="PANTHER" id="PTHR43056">
    <property type="entry name" value="PEPTIDASE S9 PROLYL OLIGOPEPTIDASE"/>
    <property type="match status" value="1"/>
</dbReference>
<gene>
    <name evidence="3" type="ORF">PV08_06409</name>
</gene>
<keyword evidence="1" id="KW-0378">Hydrolase</keyword>
<dbReference type="PANTHER" id="PTHR43056:SF10">
    <property type="entry name" value="COCE_NOND FAMILY, PUTATIVE (AFU_ORTHOLOGUE AFUA_7G00600)-RELATED"/>
    <property type="match status" value="1"/>
</dbReference>
<dbReference type="InterPro" id="IPR013736">
    <property type="entry name" value="Xaa-Pro_dipept_C"/>
</dbReference>
<dbReference type="Pfam" id="PF08530">
    <property type="entry name" value="PepX_C"/>
    <property type="match status" value="1"/>
</dbReference>
<dbReference type="Gene3D" id="2.60.120.260">
    <property type="entry name" value="Galactose-binding domain-like"/>
    <property type="match status" value="1"/>
</dbReference>
<protein>
    <recommendedName>
        <fullName evidence="2">Xaa-Pro dipeptidyl-peptidase C-terminal domain-containing protein</fullName>
    </recommendedName>
</protein>
<dbReference type="InterPro" id="IPR005674">
    <property type="entry name" value="CocE/Ser_esterase"/>
</dbReference>
<dbReference type="GO" id="GO:0008239">
    <property type="term" value="F:dipeptidyl-peptidase activity"/>
    <property type="evidence" value="ECO:0007669"/>
    <property type="project" value="InterPro"/>
</dbReference>
<dbReference type="Gene3D" id="1.10.3020.20">
    <property type="match status" value="1"/>
</dbReference>
<evidence type="ECO:0000256" key="1">
    <source>
        <dbReference type="ARBA" id="ARBA00022801"/>
    </source>
</evidence>
<evidence type="ECO:0000313" key="3">
    <source>
        <dbReference type="EMBL" id="KIW16358.1"/>
    </source>
</evidence>
<dbReference type="AlphaFoldDB" id="A0A0D2BBH3"/>
<dbReference type="InterPro" id="IPR029058">
    <property type="entry name" value="AB_hydrolase_fold"/>
</dbReference>
<keyword evidence="4" id="KW-1185">Reference proteome</keyword>
<organism evidence="3 4">
    <name type="scientific">Exophiala spinifera</name>
    <dbReference type="NCBI Taxonomy" id="91928"/>
    <lineage>
        <taxon>Eukaryota</taxon>
        <taxon>Fungi</taxon>
        <taxon>Dikarya</taxon>
        <taxon>Ascomycota</taxon>
        <taxon>Pezizomycotina</taxon>
        <taxon>Eurotiomycetes</taxon>
        <taxon>Chaetothyriomycetidae</taxon>
        <taxon>Chaetothyriales</taxon>
        <taxon>Herpotrichiellaceae</taxon>
        <taxon>Exophiala</taxon>
    </lineage>
</organism>
<dbReference type="EMBL" id="KN847495">
    <property type="protein sequence ID" value="KIW16358.1"/>
    <property type="molecule type" value="Genomic_DNA"/>
</dbReference>
<accession>A0A0D2BBH3</accession>
<dbReference type="InterPro" id="IPR050585">
    <property type="entry name" value="Xaa-Pro_dipeptidyl-ppase/CocE"/>
</dbReference>
<dbReference type="GeneID" id="27333492"/>
<dbReference type="NCBIfam" id="TIGR00976">
    <property type="entry name" value="CocE_NonD"/>
    <property type="match status" value="1"/>
</dbReference>
<dbReference type="InterPro" id="IPR008979">
    <property type="entry name" value="Galactose-bd-like_sf"/>
</dbReference>
<evidence type="ECO:0000313" key="4">
    <source>
        <dbReference type="Proteomes" id="UP000053328"/>
    </source>
</evidence>
<dbReference type="SUPFAM" id="SSF53474">
    <property type="entry name" value="alpha/beta-Hydrolases"/>
    <property type="match status" value="1"/>
</dbReference>
<dbReference type="OrthoDB" id="2578740at2759"/>
<dbReference type="SUPFAM" id="SSF49785">
    <property type="entry name" value="Galactose-binding domain-like"/>
    <property type="match status" value="1"/>
</dbReference>
<dbReference type="Pfam" id="PF02129">
    <property type="entry name" value="Peptidase_S15"/>
    <property type="match status" value="1"/>
</dbReference>
<reference evidence="3 4" key="1">
    <citation type="submission" date="2015-01" db="EMBL/GenBank/DDBJ databases">
        <title>The Genome Sequence of Exophiala spinifera CBS89968.</title>
        <authorList>
            <consortium name="The Broad Institute Genomics Platform"/>
            <person name="Cuomo C."/>
            <person name="de Hoog S."/>
            <person name="Gorbushina A."/>
            <person name="Stielow B."/>
            <person name="Teixiera M."/>
            <person name="Abouelleil A."/>
            <person name="Chapman S.B."/>
            <person name="Priest M."/>
            <person name="Young S.K."/>
            <person name="Wortman J."/>
            <person name="Nusbaum C."/>
            <person name="Birren B."/>
        </authorList>
    </citation>
    <scope>NUCLEOTIDE SEQUENCE [LARGE SCALE GENOMIC DNA]</scope>
    <source>
        <strain evidence="3 4">CBS 89968</strain>
    </source>
</reference>
<dbReference type="Proteomes" id="UP000053328">
    <property type="component" value="Unassembled WGS sequence"/>
</dbReference>
<feature type="domain" description="Xaa-Pro dipeptidyl-peptidase C-terminal" evidence="2">
    <location>
        <begin position="325"/>
        <end position="590"/>
    </location>
</feature>
<dbReference type="Gene3D" id="3.40.50.1820">
    <property type="entry name" value="alpha/beta hydrolase"/>
    <property type="match status" value="1"/>
</dbReference>
<dbReference type="HOGENOM" id="CLU_015590_3_0_1"/>
<dbReference type="RefSeq" id="XP_016236574.1">
    <property type="nucleotide sequence ID" value="XM_016380747.1"/>
</dbReference>
<sequence length="595" mass="68099">MARKIGEVEVQYIPSKRDFSNVWCEYGSSTQLLPKGWQRDPDRRALPEAIIWEKDVAIPLRDGVRLRADVFRPARLQGQPVPALLPWSPYGKTGTGSYLTTNFEFLGIPKNSLSGLEKFEAPDPAEWCARGYSIVNVDSRGAFKSEGDILWFGTEEGKDGYDTIEWIAKQEWCNGSVATVGNSWLGISQWYALFTAAEKPPHLKAMAPWEGLGDFYRETLCRGGIPNPLFWDLLGQCLEGEHLREDVIGMLEKYPHMNAYWEDKKAQIQNIKIPMYALASYSSCLHTEGSIRGWKYSSSTEKWLRVHPTQEWFDIYSSEATDDLQRFLDHYLLGKDNGWEFTPKVRISLLRYNAPPIINRAEDNYPPSRTKYETFYLDCDAGKLTKSPPKVESETSYQSDTWEDDGSHFTYTFDKHTELCGFSKVKLYMSCDELDDMDVYVIIRKLDADGQALLHYNIPFINQKPHTRPEDIDHINVYKYVGPNGRLRASKREIAEEPGLTSDMRKSRDPTEVWYPYYKTAKVPKGNIVELEIAIWPGGMVFEAGESMRLEIKGHDPVLPERPDMEKKMTNQNVGRHKIHGGGKYPSQLIAPLLS</sequence>
<dbReference type="SMART" id="SM00939">
    <property type="entry name" value="PepX_C"/>
    <property type="match status" value="1"/>
</dbReference>
<dbReference type="InterPro" id="IPR000383">
    <property type="entry name" value="Xaa-Pro-like_dom"/>
</dbReference>
<evidence type="ECO:0000259" key="2">
    <source>
        <dbReference type="SMART" id="SM00939"/>
    </source>
</evidence>
<dbReference type="VEuPathDB" id="FungiDB:PV08_06409"/>